<protein>
    <submittedName>
        <fullName evidence="1">Uncharacterized protein</fullName>
    </submittedName>
</protein>
<dbReference type="EMBL" id="FN654884">
    <property type="protein sequence ID" value="CBY37020.1"/>
    <property type="molecule type" value="Genomic_DNA"/>
</dbReference>
<proteinExistence type="predicted"/>
<gene>
    <name evidence="1" type="ORF">GSOID_T00030087001</name>
</gene>
<sequence length="14" mass="1570">ATEARNTFANYSPQ</sequence>
<dbReference type="Proteomes" id="UP000011014">
    <property type="component" value="Unassembled WGS sequence"/>
</dbReference>
<reference evidence="1" key="1">
    <citation type="journal article" date="2010" name="Science">
        <title>Plasticity of animal genome architecture unmasked by rapid evolution of a pelagic tunicate.</title>
        <authorList>
            <person name="Denoeud F."/>
            <person name="Henriet S."/>
            <person name="Mungpakdee S."/>
            <person name="Aury J.M."/>
            <person name="Da Silva C."/>
            <person name="Brinkmann H."/>
            <person name="Mikhaleva J."/>
            <person name="Olsen L.C."/>
            <person name="Jubin C."/>
            <person name="Canestro C."/>
            <person name="Bouquet J.M."/>
            <person name="Danks G."/>
            <person name="Poulain J."/>
            <person name="Campsteijn C."/>
            <person name="Adamski M."/>
            <person name="Cross I."/>
            <person name="Yadetie F."/>
            <person name="Muffato M."/>
            <person name="Louis A."/>
            <person name="Butcher S."/>
            <person name="Tsagkogeorga G."/>
            <person name="Konrad A."/>
            <person name="Singh S."/>
            <person name="Jensen M.F."/>
            <person name="Cong E.H."/>
            <person name="Eikeseth-Otteraa H."/>
            <person name="Noel B."/>
            <person name="Anthouard V."/>
            <person name="Porcel B.M."/>
            <person name="Kachouri-Lafond R."/>
            <person name="Nishino A."/>
            <person name="Ugolini M."/>
            <person name="Chourrout P."/>
            <person name="Nishida H."/>
            <person name="Aasland R."/>
            <person name="Huzurbazar S."/>
            <person name="Westhof E."/>
            <person name="Delsuc F."/>
            <person name="Lehrach H."/>
            <person name="Reinhardt R."/>
            <person name="Weissenbach J."/>
            <person name="Roy S.W."/>
            <person name="Artiguenave F."/>
            <person name="Postlethwait J.H."/>
            <person name="Manak J.R."/>
            <person name="Thompson E.M."/>
            <person name="Jaillon O."/>
            <person name="Du Pasquier L."/>
            <person name="Boudinot P."/>
            <person name="Liberles D.A."/>
            <person name="Volff J.N."/>
            <person name="Philippe H."/>
            <person name="Lenhard B."/>
            <person name="Roest Crollius H."/>
            <person name="Wincker P."/>
            <person name="Chourrout D."/>
        </authorList>
    </citation>
    <scope>NUCLEOTIDE SEQUENCE [LARGE SCALE GENOMIC DNA]</scope>
</reference>
<evidence type="ECO:0000313" key="1">
    <source>
        <dbReference type="EMBL" id="CBY37020.1"/>
    </source>
</evidence>
<accession>E4YNH2</accession>
<name>E4YNH2_OIKDI</name>
<feature type="non-terminal residue" evidence="1">
    <location>
        <position position="1"/>
    </location>
</feature>
<organism evidence="1">
    <name type="scientific">Oikopleura dioica</name>
    <name type="common">Tunicate</name>
    <dbReference type="NCBI Taxonomy" id="34765"/>
    <lineage>
        <taxon>Eukaryota</taxon>
        <taxon>Metazoa</taxon>
        <taxon>Chordata</taxon>
        <taxon>Tunicata</taxon>
        <taxon>Appendicularia</taxon>
        <taxon>Copelata</taxon>
        <taxon>Oikopleuridae</taxon>
        <taxon>Oikopleura</taxon>
    </lineage>
</organism>